<dbReference type="AlphaFoldDB" id="A0A6T6P7N2"/>
<evidence type="ECO:0000313" key="3">
    <source>
        <dbReference type="EMBL" id="CAD8399194.1"/>
    </source>
</evidence>
<dbReference type="EMBL" id="HBEK01016784">
    <property type="protein sequence ID" value="CAD8399194.1"/>
    <property type="molecule type" value="Transcribed_RNA"/>
</dbReference>
<evidence type="ECO:0000313" key="2">
    <source>
        <dbReference type="EMBL" id="CAD8399191.1"/>
    </source>
</evidence>
<feature type="compositionally biased region" description="Basic and acidic residues" evidence="1">
    <location>
        <begin position="199"/>
        <end position="208"/>
    </location>
</feature>
<sequence length="215" mass="23990">MEPELSVLRKKKISKSDVVDQLRKFILGKDGTENDTDLSRNTSKLLAALEAEGSEPAPIAGCSDEVAWQNPKVPANEQSIPDRDEVDREKTDDELEDDIEDQTEKSAGKDRTKLKKKGSKLAKLNSDEEDTGTRTGECKPSAELEEGGVENVGKMESKKRTPSKKKKPEDSKKKKKKERSRPKKDAGKETKVKKRKSSFSKDGDDSPMKTKRKSN</sequence>
<feature type="compositionally biased region" description="Basic residues" evidence="1">
    <location>
        <begin position="173"/>
        <end position="182"/>
    </location>
</feature>
<feature type="compositionally biased region" description="Basic and acidic residues" evidence="1">
    <location>
        <begin position="102"/>
        <end position="111"/>
    </location>
</feature>
<feature type="compositionally biased region" description="Basic and acidic residues" evidence="1">
    <location>
        <begin position="80"/>
        <end position="91"/>
    </location>
</feature>
<dbReference type="EMBL" id="HBEK01016780">
    <property type="protein sequence ID" value="CAD8399191.1"/>
    <property type="molecule type" value="Transcribed_RNA"/>
</dbReference>
<proteinExistence type="predicted"/>
<accession>A0A6T6P7N2</accession>
<gene>
    <name evidence="2" type="ORF">RMAR0315_LOCUS9183</name>
    <name evidence="3" type="ORF">RMAR0315_LOCUS9186</name>
</gene>
<reference evidence="2" key="1">
    <citation type="submission" date="2021-01" db="EMBL/GenBank/DDBJ databases">
        <authorList>
            <person name="Corre E."/>
            <person name="Pelletier E."/>
            <person name="Niang G."/>
            <person name="Scheremetjew M."/>
            <person name="Finn R."/>
            <person name="Kale V."/>
            <person name="Holt S."/>
            <person name="Cochrane G."/>
            <person name="Meng A."/>
            <person name="Brown T."/>
            <person name="Cohen L."/>
        </authorList>
    </citation>
    <scope>NUCLEOTIDE SEQUENCE</scope>
    <source>
        <strain evidence="2">UTEX LB 2760</strain>
    </source>
</reference>
<feature type="compositionally biased region" description="Acidic residues" evidence="1">
    <location>
        <begin position="92"/>
        <end position="101"/>
    </location>
</feature>
<protein>
    <submittedName>
        <fullName evidence="2">Uncharacterized protein</fullName>
    </submittedName>
</protein>
<organism evidence="2">
    <name type="scientific">Rhodosorus marinus</name>
    <dbReference type="NCBI Taxonomy" id="101924"/>
    <lineage>
        <taxon>Eukaryota</taxon>
        <taxon>Rhodophyta</taxon>
        <taxon>Stylonematophyceae</taxon>
        <taxon>Stylonematales</taxon>
        <taxon>Stylonemataceae</taxon>
        <taxon>Rhodosorus</taxon>
    </lineage>
</organism>
<evidence type="ECO:0000256" key="1">
    <source>
        <dbReference type="SAM" id="MobiDB-lite"/>
    </source>
</evidence>
<feature type="region of interest" description="Disordered" evidence="1">
    <location>
        <begin position="53"/>
        <end position="215"/>
    </location>
</feature>
<name>A0A6T6P7N2_9RHOD</name>